<feature type="transmembrane region" description="Helical" evidence="1">
    <location>
        <begin position="21"/>
        <end position="44"/>
    </location>
</feature>
<dbReference type="AlphaFoldDB" id="A0A2T0VIU7"/>
<keyword evidence="1" id="KW-1133">Transmembrane helix</keyword>
<organism evidence="3 4">
    <name type="scientific">Glaciihabitans tibetensis</name>
    <dbReference type="NCBI Taxonomy" id="1266600"/>
    <lineage>
        <taxon>Bacteria</taxon>
        <taxon>Bacillati</taxon>
        <taxon>Actinomycetota</taxon>
        <taxon>Actinomycetes</taxon>
        <taxon>Micrococcales</taxon>
        <taxon>Microbacteriaceae</taxon>
        <taxon>Glaciihabitans</taxon>
    </lineage>
</organism>
<feature type="transmembrane region" description="Helical" evidence="1">
    <location>
        <begin position="139"/>
        <end position="160"/>
    </location>
</feature>
<dbReference type="Pfam" id="PF07853">
    <property type="entry name" value="DUF1648"/>
    <property type="match status" value="1"/>
</dbReference>
<feature type="transmembrane region" description="Helical" evidence="1">
    <location>
        <begin position="104"/>
        <end position="127"/>
    </location>
</feature>
<dbReference type="EMBL" id="PVTL01000001">
    <property type="protein sequence ID" value="PRY70127.1"/>
    <property type="molecule type" value="Genomic_DNA"/>
</dbReference>
<sequence length="358" mass="37387">MTLITPTRAPRAYSPGQVRRIIGIGGVTPVVFALIGCALMASWAPELPDPIAIHWGAGGSPDGYGSLASVIAMLLGYVVLFSAIIVVSVVALRSSPQRSSKPRLLIAGSIWLSTVMAFGLTGLVWAQRGLADAADTGSVVAPFVLGVAVGLVFGTVAWFLTPVPARLDASLNDGAQPAMALASHERVSWSRSSRPATRTIVVFFAVFGVLSLGSVLSMALTAAPWMWVTVLLLCLVLLASAVCFYWRVSVDQRGVSVRSEIGVPTFTIPLDEISGARVVQVNPLVDFGGWGLRWTAGKTGIVVCSGEAIEVTRKSGKMLVVTVDDADTAVALLEGLLRRRDASVPPAASSPPSTPTVG</sequence>
<dbReference type="InterPro" id="IPR012867">
    <property type="entry name" value="DUF1648"/>
</dbReference>
<keyword evidence="1" id="KW-0472">Membrane</keyword>
<accession>A0A2T0VIU7</accession>
<feature type="transmembrane region" description="Helical" evidence="1">
    <location>
        <begin position="64"/>
        <end position="92"/>
    </location>
</feature>
<feature type="domain" description="DUF1648" evidence="2">
    <location>
        <begin position="32"/>
        <end position="73"/>
    </location>
</feature>
<protein>
    <submittedName>
        <fullName evidence="3">Uncharacterized protein DUF1648</fullName>
    </submittedName>
</protein>
<feature type="transmembrane region" description="Helical" evidence="1">
    <location>
        <begin position="200"/>
        <end position="219"/>
    </location>
</feature>
<gene>
    <name evidence="3" type="ORF">B0I08_101254</name>
</gene>
<name>A0A2T0VIU7_9MICO</name>
<evidence type="ECO:0000313" key="3">
    <source>
        <dbReference type="EMBL" id="PRY70127.1"/>
    </source>
</evidence>
<feature type="transmembrane region" description="Helical" evidence="1">
    <location>
        <begin position="225"/>
        <end position="246"/>
    </location>
</feature>
<dbReference type="Proteomes" id="UP000237983">
    <property type="component" value="Unassembled WGS sequence"/>
</dbReference>
<dbReference type="OrthoDB" id="3178004at2"/>
<reference evidence="3 4" key="1">
    <citation type="submission" date="2018-03" db="EMBL/GenBank/DDBJ databases">
        <title>Genomic Encyclopedia of Type Strains, Phase III (KMG-III): the genomes of soil and plant-associated and newly described type strains.</title>
        <authorList>
            <person name="Whitman W."/>
        </authorList>
    </citation>
    <scope>NUCLEOTIDE SEQUENCE [LARGE SCALE GENOMIC DNA]</scope>
    <source>
        <strain evidence="3 4">CGMCC 1.12484</strain>
    </source>
</reference>
<comment type="caution">
    <text evidence="3">The sequence shown here is derived from an EMBL/GenBank/DDBJ whole genome shotgun (WGS) entry which is preliminary data.</text>
</comment>
<proteinExistence type="predicted"/>
<keyword evidence="4" id="KW-1185">Reference proteome</keyword>
<evidence type="ECO:0000256" key="1">
    <source>
        <dbReference type="SAM" id="Phobius"/>
    </source>
</evidence>
<dbReference type="RefSeq" id="WP_106209036.1">
    <property type="nucleotide sequence ID" value="NZ_PVTL01000001.1"/>
</dbReference>
<evidence type="ECO:0000259" key="2">
    <source>
        <dbReference type="Pfam" id="PF07853"/>
    </source>
</evidence>
<keyword evidence="1" id="KW-0812">Transmembrane</keyword>
<evidence type="ECO:0000313" key="4">
    <source>
        <dbReference type="Proteomes" id="UP000237983"/>
    </source>
</evidence>